<dbReference type="PRINTS" id="PR00704">
    <property type="entry name" value="CALPAIN"/>
</dbReference>
<comment type="caution">
    <text evidence="11">Lacks conserved residue(s) required for the propagation of feature annotation.</text>
</comment>
<dbReference type="CDD" id="cd00044">
    <property type="entry name" value="CysPc"/>
    <property type="match status" value="1"/>
</dbReference>
<keyword evidence="7" id="KW-0378">Hydrolase</keyword>
<keyword evidence="2" id="KW-0597">Phosphoprotein</keyword>
<keyword evidence="3" id="KW-0645">Protease</keyword>
<dbReference type="PANTHER" id="PTHR10183:SF379">
    <property type="entry name" value="CALPAIN-5"/>
    <property type="match status" value="1"/>
</dbReference>
<sequence length="819" mass="94154">MTEGRGVVSKKELSPGIILHKEIIPGKAEGVECIYEFRVELQRLNTLEFTVDFTGSKNVLLDGGSGLVKSTIVQAFETTTVAVLKMTRQWMLKSKFRFIIRAAPRALQEQYLKREIQDLNAKIEKSKQILSKISVNLSSVQEIEQVLTQKGTNFLDIEFPPLDASIYREVDKEPFDQLVHWRRPNEFFIVDYGEGLKDPRIFSEEIEPYDVRQGQLGDSWFMSALASLAERPALIERLFITKQVNSIGIYRIKLCKNGEWVTVTIDDYFPCFPMGQPIFSRANGNELWVLILEKAYAKLHGHYYLLKGGFANEGLIDLTGCPTAQFHFHDEDIQKLIESGQFWLMIKDFDEEGYILSASTQGEERWNEVNFLGTLEAGLLPGHAYTILSIKEAQGNLLINLRNPWGKIDWNGDWSDGSAEWTAAMKRELNPVFDEDNGNFWMNFDDFIQHFSTLNVCRVKNWDEVRIKGKFIRVQDVEDSNMEVVVSKWYYSVDLPERVRIFIGIHQEDERIFGVASRRQYLDIGIVVLKRMPDGTVNLIESKDFSIDRQCEMEILLDPGSYIILPRTSGCLLRRPTDAVPERITLLNSKGELTDLAESTINDIFRKFDMLLNRELSYTEFKGFYECINRTISEVEYRQKVLKKYSSTENGLSLKGFKDFFIENIKAQGEEVIWGWLESLGYDRELYSVRSRCFILTFHSVTEISVTVRDAIQTDLDNRTNVLLIEKQGTELDSKTGVRCFYYLSKNVHCYSYGVYNEQSQAIEVTLDCGGSDSMVFSTKGSYVKKRIEPGQLEFMLHAMAIPSADTFVRSARCTWHAV</sequence>
<dbReference type="InterPro" id="IPR001300">
    <property type="entry name" value="Peptidase_C2_calpain_cat"/>
</dbReference>
<comment type="similarity">
    <text evidence="1">Belongs to the peptidase C2 family.</text>
</comment>
<organism evidence="13 14">
    <name type="scientific">Blepharisma stoltei</name>
    <dbReference type="NCBI Taxonomy" id="1481888"/>
    <lineage>
        <taxon>Eukaryota</taxon>
        <taxon>Sar</taxon>
        <taxon>Alveolata</taxon>
        <taxon>Ciliophora</taxon>
        <taxon>Postciliodesmatophora</taxon>
        <taxon>Heterotrichea</taxon>
        <taxon>Heterotrichida</taxon>
        <taxon>Blepharismidae</taxon>
        <taxon>Blepharisma</taxon>
    </lineage>
</organism>
<keyword evidence="4" id="KW-0479">Metal-binding</keyword>
<feature type="active site" evidence="10">
    <location>
        <position position="403"/>
    </location>
</feature>
<evidence type="ECO:0000313" key="13">
    <source>
        <dbReference type="EMBL" id="CAG9329557.1"/>
    </source>
</evidence>
<name>A0AAU9JYD5_9CILI</name>
<feature type="domain" description="Calpain catalytic" evidence="12">
    <location>
        <begin position="153"/>
        <end position="460"/>
    </location>
</feature>
<evidence type="ECO:0000313" key="14">
    <source>
        <dbReference type="Proteomes" id="UP001162131"/>
    </source>
</evidence>
<dbReference type="Pfam" id="PF00648">
    <property type="entry name" value="Peptidase_C2"/>
    <property type="match status" value="1"/>
</dbReference>
<evidence type="ECO:0000256" key="8">
    <source>
        <dbReference type="ARBA" id="ARBA00022807"/>
    </source>
</evidence>
<keyword evidence="5" id="KW-0677">Repeat</keyword>
<dbReference type="SMART" id="SM00230">
    <property type="entry name" value="CysPc"/>
    <property type="match status" value="1"/>
</dbReference>
<evidence type="ECO:0000256" key="2">
    <source>
        <dbReference type="ARBA" id="ARBA00022553"/>
    </source>
</evidence>
<proteinExistence type="inferred from homology"/>
<evidence type="ECO:0000256" key="3">
    <source>
        <dbReference type="ARBA" id="ARBA00022670"/>
    </source>
</evidence>
<dbReference type="Gene3D" id="3.90.70.10">
    <property type="entry name" value="Cysteine proteinases"/>
    <property type="match status" value="1"/>
</dbReference>
<dbReference type="FunFam" id="3.90.70.10:FF:000010">
    <property type="entry name" value="Calpain 15"/>
    <property type="match status" value="1"/>
</dbReference>
<dbReference type="AlphaFoldDB" id="A0AAU9JYD5"/>
<keyword evidence="8" id="KW-0788">Thiol protease</keyword>
<keyword evidence="6" id="KW-0863">Zinc-finger</keyword>
<accession>A0AAU9JYD5</accession>
<reference evidence="13" key="1">
    <citation type="submission" date="2021-09" db="EMBL/GenBank/DDBJ databases">
        <authorList>
            <consortium name="AG Swart"/>
            <person name="Singh M."/>
            <person name="Singh A."/>
            <person name="Seah K."/>
            <person name="Emmerich C."/>
        </authorList>
    </citation>
    <scope>NUCLEOTIDE SEQUENCE</scope>
    <source>
        <strain evidence="13">ATCC30299</strain>
    </source>
</reference>
<dbReference type="PROSITE" id="PS50203">
    <property type="entry name" value="CALPAIN_CAT"/>
    <property type="match status" value="1"/>
</dbReference>
<evidence type="ECO:0000256" key="4">
    <source>
        <dbReference type="ARBA" id="ARBA00022723"/>
    </source>
</evidence>
<dbReference type="GO" id="GO:0004198">
    <property type="term" value="F:calcium-dependent cysteine-type endopeptidase activity"/>
    <property type="evidence" value="ECO:0007669"/>
    <property type="project" value="InterPro"/>
</dbReference>
<protein>
    <recommendedName>
        <fullName evidence="12">Calpain catalytic domain-containing protein</fullName>
    </recommendedName>
</protein>
<evidence type="ECO:0000259" key="12">
    <source>
        <dbReference type="PROSITE" id="PS50203"/>
    </source>
</evidence>
<dbReference type="EMBL" id="CAJZBQ010000048">
    <property type="protein sequence ID" value="CAG9329557.1"/>
    <property type="molecule type" value="Genomic_DNA"/>
</dbReference>
<evidence type="ECO:0000256" key="5">
    <source>
        <dbReference type="ARBA" id="ARBA00022737"/>
    </source>
</evidence>
<comment type="caution">
    <text evidence="13">The sequence shown here is derived from an EMBL/GenBank/DDBJ whole genome shotgun (WGS) entry which is preliminary data.</text>
</comment>
<keyword evidence="14" id="KW-1185">Reference proteome</keyword>
<dbReference type="GO" id="GO:0008270">
    <property type="term" value="F:zinc ion binding"/>
    <property type="evidence" value="ECO:0007669"/>
    <property type="project" value="UniProtKB-KW"/>
</dbReference>
<dbReference type="Gene3D" id="1.10.238.10">
    <property type="entry name" value="EF-hand"/>
    <property type="match status" value="1"/>
</dbReference>
<dbReference type="Proteomes" id="UP001162131">
    <property type="component" value="Unassembled WGS sequence"/>
</dbReference>
<evidence type="ECO:0000256" key="9">
    <source>
        <dbReference type="ARBA" id="ARBA00022833"/>
    </source>
</evidence>
<feature type="active site" evidence="10">
    <location>
        <position position="383"/>
    </location>
</feature>
<dbReference type="GO" id="GO:0006508">
    <property type="term" value="P:proteolysis"/>
    <property type="evidence" value="ECO:0007669"/>
    <property type="project" value="UniProtKB-KW"/>
</dbReference>
<keyword evidence="9" id="KW-0862">Zinc</keyword>
<evidence type="ECO:0000256" key="7">
    <source>
        <dbReference type="ARBA" id="ARBA00022801"/>
    </source>
</evidence>
<gene>
    <name evidence="13" type="ORF">BSTOLATCC_MIC49190</name>
</gene>
<dbReference type="SUPFAM" id="SSF54001">
    <property type="entry name" value="Cysteine proteinases"/>
    <property type="match status" value="1"/>
</dbReference>
<evidence type="ECO:0000256" key="1">
    <source>
        <dbReference type="ARBA" id="ARBA00007623"/>
    </source>
</evidence>
<dbReference type="InterPro" id="IPR038765">
    <property type="entry name" value="Papain-like_cys_pep_sf"/>
</dbReference>
<evidence type="ECO:0000256" key="11">
    <source>
        <dbReference type="PROSITE-ProRule" id="PRU00239"/>
    </source>
</evidence>
<dbReference type="PANTHER" id="PTHR10183">
    <property type="entry name" value="CALPAIN"/>
    <property type="match status" value="1"/>
</dbReference>
<evidence type="ECO:0000256" key="10">
    <source>
        <dbReference type="PIRSR" id="PIRSR622684-1"/>
    </source>
</evidence>
<dbReference type="InterPro" id="IPR022684">
    <property type="entry name" value="Calpain_cysteine_protease"/>
</dbReference>
<evidence type="ECO:0000256" key="6">
    <source>
        <dbReference type="ARBA" id="ARBA00022771"/>
    </source>
</evidence>